<dbReference type="GO" id="GO:0005975">
    <property type="term" value="P:carbohydrate metabolic process"/>
    <property type="evidence" value="ECO:0007669"/>
    <property type="project" value="UniProtKB-ARBA"/>
</dbReference>
<evidence type="ECO:0000313" key="4">
    <source>
        <dbReference type="EMBL" id="AEV32173.1"/>
    </source>
</evidence>
<dbReference type="Pfam" id="PF13385">
    <property type="entry name" value="Laminin_G_3"/>
    <property type="match status" value="1"/>
</dbReference>
<dbReference type="EMBL" id="CP003156">
    <property type="protein sequence ID" value="AEV32173.1"/>
    <property type="molecule type" value="Genomic_DNA"/>
</dbReference>
<accession>G8R5C8</accession>
<dbReference type="Pfam" id="PF18962">
    <property type="entry name" value="Por_Secre_tail"/>
    <property type="match status" value="1"/>
</dbReference>
<dbReference type="eggNOG" id="COG5492">
    <property type="taxonomic scope" value="Bacteria"/>
</dbReference>
<evidence type="ECO:0000256" key="2">
    <source>
        <dbReference type="SAM" id="SignalP"/>
    </source>
</evidence>
<sequence>MKTKLFFISLILGFSQMYAQVNLSQGLIAAYPMDGNPLDTSGSSYHGTTVGNMQLDTNRFGQPNEAYHFDGQSYIQVLDKTALKGGPNIMFSFAFWFKPEEFSGNRPIISKFLNDPNKDWGIRMLNGFMDFGSEKNYSTYDCMEDSLSIKIYDWNFCVVSVEGASSQVNIWINGLKTKSCNTFNSAKSAVTSADVEIGRNSYAGHHFEGSMDYILIYNRVLTPAEINVLYTHSIDIKEFSTIDFKIYPNPASNHLSVDGDLEGIHQYQVLDMGGKKVFSGLVSGDEVLEVDISSLPKGGYLLSLLSDESIVAKKIFYKD</sequence>
<evidence type="ECO:0000313" key="5">
    <source>
        <dbReference type="Proteomes" id="UP000005631"/>
    </source>
</evidence>
<dbReference type="STRING" id="926562.Oweho_1168"/>
<dbReference type="NCBIfam" id="TIGR04183">
    <property type="entry name" value="Por_Secre_tail"/>
    <property type="match status" value="1"/>
</dbReference>
<keyword evidence="5" id="KW-1185">Reference proteome</keyword>
<dbReference type="AlphaFoldDB" id="G8R5C8"/>
<dbReference type="HOGENOM" id="CLU_871087_0_0_10"/>
<name>G8R5C8_OWEHD</name>
<organism evidence="4 5">
    <name type="scientific">Owenweeksia hongkongensis (strain DSM 17368 / CIP 108786 / JCM 12287 / NRRL B-23963 / UST20020801)</name>
    <dbReference type="NCBI Taxonomy" id="926562"/>
    <lineage>
        <taxon>Bacteria</taxon>
        <taxon>Pseudomonadati</taxon>
        <taxon>Bacteroidota</taxon>
        <taxon>Flavobacteriia</taxon>
        <taxon>Flavobacteriales</taxon>
        <taxon>Owenweeksiaceae</taxon>
        <taxon>Owenweeksia</taxon>
    </lineage>
</organism>
<dbReference type="InterPro" id="IPR026444">
    <property type="entry name" value="Secre_tail"/>
</dbReference>
<dbReference type="SUPFAM" id="SSF49899">
    <property type="entry name" value="Concanavalin A-like lectins/glucanases"/>
    <property type="match status" value="1"/>
</dbReference>
<reference evidence="4 5" key="1">
    <citation type="journal article" date="2012" name="Stand. Genomic Sci.">
        <title>Genome sequence of the orange-pigmented seawater bacterium Owenweeksia hongkongensis type strain (UST20020801(T)).</title>
        <authorList>
            <person name="Riedel T."/>
            <person name="Held B."/>
            <person name="Nolan M."/>
            <person name="Lucas S."/>
            <person name="Lapidus A."/>
            <person name="Tice H."/>
            <person name="Del Rio T.G."/>
            <person name="Cheng J.F."/>
            <person name="Han C."/>
            <person name="Tapia R."/>
            <person name="Goodwin L.A."/>
            <person name="Pitluck S."/>
            <person name="Liolios K."/>
            <person name="Mavromatis K."/>
            <person name="Pagani I."/>
            <person name="Ivanova N."/>
            <person name="Mikhailova N."/>
            <person name="Pati A."/>
            <person name="Chen A."/>
            <person name="Palaniappan K."/>
            <person name="Rohde M."/>
            <person name="Tindall B.J."/>
            <person name="Detter J.C."/>
            <person name="Goker M."/>
            <person name="Woyke T."/>
            <person name="Bristow J."/>
            <person name="Eisen J.A."/>
            <person name="Markowitz V."/>
            <person name="Hugenholtz P."/>
            <person name="Klenk H.P."/>
            <person name="Kyrpides N.C."/>
        </authorList>
    </citation>
    <scope>NUCLEOTIDE SEQUENCE</scope>
    <source>
        <strain evidence="5">DSM 17368 / JCM 12287 / NRRL B-23963</strain>
    </source>
</reference>
<dbReference type="Proteomes" id="UP000005631">
    <property type="component" value="Chromosome"/>
</dbReference>
<dbReference type="RefSeq" id="WP_014201533.1">
    <property type="nucleotide sequence ID" value="NC_016599.1"/>
</dbReference>
<dbReference type="OrthoDB" id="1450284at2"/>
<protein>
    <recommendedName>
        <fullName evidence="3">Secretion system C-terminal sorting domain-containing protein</fullName>
    </recommendedName>
</protein>
<dbReference type="KEGG" id="oho:Oweho_1168"/>
<evidence type="ECO:0000259" key="3">
    <source>
        <dbReference type="Pfam" id="PF18962"/>
    </source>
</evidence>
<keyword evidence="1 2" id="KW-0732">Signal</keyword>
<dbReference type="GO" id="GO:0004553">
    <property type="term" value="F:hydrolase activity, hydrolyzing O-glycosyl compounds"/>
    <property type="evidence" value="ECO:0007669"/>
    <property type="project" value="UniProtKB-ARBA"/>
</dbReference>
<dbReference type="Gene3D" id="2.60.120.200">
    <property type="match status" value="1"/>
</dbReference>
<gene>
    <name evidence="4" type="ordered locus">Oweho_1168</name>
</gene>
<evidence type="ECO:0000256" key="1">
    <source>
        <dbReference type="ARBA" id="ARBA00022729"/>
    </source>
</evidence>
<feature type="domain" description="Secretion system C-terminal sorting" evidence="3">
    <location>
        <begin position="246"/>
        <end position="315"/>
    </location>
</feature>
<feature type="signal peptide" evidence="2">
    <location>
        <begin position="1"/>
        <end position="19"/>
    </location>
</feature>
<feature type="chain" id="PRO_5003514690" description="Secretion system C-terminal sorting domain-containing protein" evidence="2">
    <location>
        <begin position="20"/>
        <end position="319"/>
    </location>
</feature>
<proteinExistence type="predicted"/>
<dbReference type="InterPro" id="IPR013320">
    <property type="entry name" value="ConA-like_dom_sf"/>
</dbReference>